<evidence type="ECO:0000256" key="1">
    <source>
        <dbReference type="SAM" id="Phobius"/>
    </source>
</evidence>
<keyword evidence="1" id="KW-0472">Membrane</keyword>
<protein>
    <recommendedName>
        <fullName evidence="4">Metal dependent phosphohydrolase</fullName>
    </recommendedName>
</protein>
<feature type="transmembrane region" description="Helical" evidence="1">
    <location>
        <begin position="114"/>
        <end position="135"/>
    </location>
</feature>
<dbReference type="eggNOG" id="COG4905">
    <property type="taxonomic scope" value="Bacteria"/>
</dbReference>
<dbReference type="SUPFAM" id="SSF109604">
    <property type="entry name" value="HD-domain/PDEase-like"/>
    <property type="match status" value="1"/>
</dbReference>
<dbReference type="AlphaFoldDB" id="F6B3H0"/>
<dbReference type="eggNOG" id="COG1418">
    <property type="taxonomic scope" value="Bacteria"/>
</dbReference>
<keyword evidence="3" id="KW-1185">Reference proteome</keyword>
<keyword evidence="1" id="KW-0812">Transmembrane</keyword>
<evidence type="ECO:0000313" key="2">
    <source>
        <dbReference type="EMBL" id="AEF93999.1"/>
    </source>
</evidence>
<sequence>MVTARLLNDIAFLILVFAFYSLAGWILETTYRSVKQHHFVNPGLLKGPFLPIYGSFALIVILTNEIWPHSSWELAFVFFVFLSTIIEYLAGTLLERFFNLQLWSYNDTPLNYNGRVALPFSLLWGGLGLVFNYYLHPRVESVLLQIPLGLKILLVTIFTIYFVIDLVHSTILLHQIDISLRFINKISGNLETPNLHSARVSFRRLISTYPKIRHTLTESVSFIQEKQAAFEHLKRDSLEKIRSMKSGKCLERMVPLNFTDLTKDILEHPEFQQLANFTHHRPFSILEHSLHVAHLTFSWSCKLRFIINLDVRSATRGALLHDFYLYDWHLPRPDGSRWHGFRHPRIACQNAERCFDLNPKEKGIIYTHMWPLTVSWPSSREAFLVSFADKVATVQEFYVRIGYLLGLKSI</sequence>
<dbReference type="Pfam" id="PF06541">
    <property type="entry name" value="ABC_trans_CmpB"/>
    <property type="match status" value="1"/>
</dbReference>
<feature type="transmembrane region" description="Helical" evidence="1">
    <location>
        <begin position="7"/>
        <end position="27"/>
    </location>
</feature>
<dbReference type="HOGENOM" id="CLU_670353_0_0_9"/>
<dbReference type="Proteomes" id="UP000009226">
    <property type="component" value="Chromosome"/>
</dbReference>
<feature type="transmembrane region" description="Helical" evidence="1">
    <location>
        <begin position="142"/>
        <end position="164"/>
    </location>
</feature>
<dbReference type="KEGG" id="dca:Desca_1131"/>
<name>F6B3H0_DESCC</name>
<proteinExistence type="predicted"/>
<evidence type="ECO:0008006" key="4">
    <source>
        <dbReference type="Google" id="ProtNLM"/>
    </source>
</evidence>
<accession>F6B3H0</accession>
<dbReference type="STRING" id="868595.Desca_1131"/>
<evidence type="ECO:0000313" key="3">
    <source>
        <dbReference type="Proteomes" id="UP000009226"/>
    </source>
</evidence>
<feature type="transmembrane region" description="Helical" evidence="1">
    <location>
        <begin position="74"/>
        <end position="94"/>
    </location>
</feature>
<dbReference type="RefSeq" id="WP_013810022.1">
    <property type="nucleotide sequence ID" value="NC_015565.1"/>
</dbReference>
<gene>
    <name evidence="2" type="ordered locus">Desca_1131</name>
</gene>
<dbReference type="InterPro" id="IPR010540">
    <property type="entry name" value="CmpB_TMEM229"/>
</dbReference>
<organism evidence="2 3">
    <name type="scientific">Desulfotomaculum nigrificans (strain DSM 14880 / VKM B-2319 / CO-1-SRB)</name>
    <name type="common">Desulfotomaculum carboxydivorans</name>
    <dbReference type="NCBI Taxonomy" id="868595"/>
    <lineage>
        <taxon>Bacteria</taxon>
        <taxon>Bacillati</taxon>
        <taxon>Bacillota</taxon>
        <taxon>Clostridia</taxon>
        <taxon>Eubacteriales</taxon>
        <taxon>Desulfotomaculaceae</taxon>
        <taxon>Desulfotomaculum</taxon>
    </lineage>
</organism>
<reference evidence="2 3" key="1">
    <citation type="submission" date="2011-05" db="EMBL/GenBank/DDBJ databases">
        <title>Complete sequence of Desulfotomaculum carboxydivorans CO-1-SRB.</title>
        <authorList>
            <consortium name="US DOE Joint Genome Institute"/>
            <person name="Lucas S."/>
            <person name="Han J."/>
            <person name="Lapidus A."/>
            <person name="Cheng J.-F."/>
            <person name="Goodwin L."/>
            <person name="Pitluck S."/>
            <person name="Peters L."/>
            <person name="Mikhailova N."/>
            <person name="Lu M."/>
            <person name="Han C."/>
            <person name="Tapia R."/>
            <person name="Land M."/>
            <person name="Hauser L."/>
            <person name="Kyrpides N."/>
            <person name="Ivanova N."/>
            <person name="Pagani I."/>
            <person name="Stams A."/>
            <person name="Plugge C."/>
            <person name="Muyzer G."/>
            <person name="Kuever J."/>
            <person name="Parshina S."/>
            <person name="Ivanova A."/>
            <person name="Nazina T."/>
            <person name="Woyke T."/>
        </authorList>
    </citation>
    <scope>NUCLEOTIDE SEQUENCE [LARGE SCALE GENOMIC DNA]</scope>
    <source>
        <strain evidence="3">DSM 14880 / VKM B-2319 / CO-1-SRB</strain>
    </source>
</reference>
<keyword evidence="1" id="KW-1133">Transmembrane helix</keyword>
<dbReference type="EMBL" id="CP002736">
    <property type="protein sequence ID" value="AEF93999.1"/>
    <property type="molecule type" value="Genomic_DNA"/>
</dbReference>
<feature type="transmembrane region" description="Helical" evidence="1">
    <location>
        <begin position="47"/>
        <end position="67"/>
    </location>
</feature>